<proteinExistence type="predicted"/>
<evidence type="ECO:0000313" key="2">
    <source>
        <dbReference type="Proteomes" id="UP000793456"/>
    </source>
</evidence>
<reference evidence="1" key="1">
    <citation type="submission" date="2018-11" db="EMBL/GenBank/DDBJ databases">
        <title>The sequence and de novo assembly of Larimichthys crocea genome using PacBio and Hi-C technologies.</title>
        <authorList>
            <person name="Xu P."/>
            <person name="Chen B."/>
            <person name="Zhou Z."/>
            <person name="Ke Q."/>
            <person name="Wu Y."/>
            <person name="Bai H."/>
            <person name="Pu F."/>
        </authorList>
    </citation>
    <scope>NUCLEOTIDE SEQUENCE</scope>
    <source>
        <tissue evidence="1">Muscle</tissue>
    </source>
</reference>
<accession>A0ACD3R7I6</accession>
<evidence type="ECO:0000313" key="1">
    <source>
        <dbReference type="EMBL" id="TMS15333.1"/>
    </source>
</evidence>
<keyword evidence="2" id="KW-1185">Reference proteome</keyword>
<dbReference type="EMBL" id="CM011682">
    <property type="protein sequence ID" value="TMS15333.1"/>
    <property type="molecule type" value="Genomic_DNA"/>
</dbReference>
<name>A0ACD3R7I6_LARCR</name>
<sequence length="113" mass="12260">MDQFRKNKASLPPSERNGRKVLPCPAGGTPRLAHIPVFVGVYQEPHAPAQPLPRQGRAQPTGGGRSGGAQVAHAAGGERLGEVRTREEEEEDLDFLQLISYNSPHVNSKQMNI</sequence>
<gene>
    <name evidence="1" type="ORF">E3U43_021795</name>
</gene>
<organism evidence="1 2">
    <name type="scientific">Larimichthys crocea</name>
    <name type="common">Large yellow croaker</name>
    <name type="synonym">Pseudosciaena crocea</name>
    <dbReference type="NCBI Taxonomy" id="215358"/>
    <lineage>
        <taxon>Eukaryota</taxon>
        <taxon>Metazoa</taxon>
        <taxon>Chordata</taxon>
        <taxon>Craniata</taxon>
        <taxon>Vertebrata</taxon>
        <taxon>Euteleostomi</taxon>
        <taxon>Actinopterygii</taxon>
        <taxon>Neopterygii</taxon>
        <taxon>Teleostei</taxon>
        <taxon>Neoteleostei</taxon>
        <taxon>Acanthomorphata</taxon>
        <taxon>Eupercaria</taxon>
        <taxon>Sciaenidae</taxon>
        <taxon>Larimichthys</taxon>
    </lineage>
</organism>
<dbReference type="Proteomes" id="UP000793456">
    <property type="component" value="Chromosome IX"/>
</dbReference>
<protein>
    <submittedName>
        <fullName evidence="1">Uncharacterized protein</fullName>
    </submittedName>
</protein>
<comment type="caution">
    <text evidence="1">The sequence shown here is derived from an EMBL/GenBank/DDBJ whole genome shotgun (WGS) entry which is preliminary data.</text>
</comment>